<dbReference type="NCBIfam" id="TIGR03514">
    <property type="entry name" value="GldB_lipo"/>
    <property type="match status" value="1"/>
</dbReference>
<evidence type="ECO:0000313" key="2">
    <source>
        <dbReference type="Proteomes" id="UP000219559"/>
    </source>
</evidence>
<dbReference type="Pfam" id="PF25594">
    <property type="entry name" value="GldB_lipo"/>
    <property type="match status" value="1"/>
</dbReference>
<sequence length="320" mass="37460">MKRAHIFFVSLLLLCIGCKDDTKNSALNLDHIAIDPIFERFDKDLAQTSPDNLGQLKAKYPYLYPESVADSVWQRRMQDTLQLSISKEVAQLFPDLETEKEGLTQLYKHIKYYFPKTRIPKTVTLAAEVDYAYRVVLADSLLLIGLQNYLGPDHKFYQGLPRYVAQELDKKYLLPDVAGTFAKQWISMGGRRFLDQIIGYGKELYLKQKLLPQSPPHDLMHYTEAQWQWAQANEEQIWRYFIERELLYSTDKNLERRFLAPAPFSKFQLELDSESPGKTGRYMGWQIVNAFMEKNDLSLQDLLQLPADEIFKRANYKPRR</sequence>
<gene>
    <name evidence="1" type="ORF">B7P33_14365</name>
</gene>
<keyword evidence="2" id="KW-1185">Reference proteome</keyword>
<dbReference type="AlphaFoldDB" id="A0A2A4G5Y5"/>
<name>A0A2A4G5Y5_9FLAO</name>
<dbReference type="RefSeq" id="WP_097443352.1">
    <property type="nucleotide sequence ID" value="NZ_NBWU01000005.1"/>
</dbReference>
<dbReference type="Proteomes" id="UP000219559">
    <property type="component" value="Unassembled WGS sequence"/>
</dbReference>
<accession>A0A2A4G5Y5</accession>
<keyword evidence="1" id="KW-0449">Lipoprotein</keyword>
<dbReference type="InterPro" id="IPR019853">
    <property type="entry name" value="GldB-like"/>
</dbReference>
<organism evidence="1 2">
    <name type="scientific">Sediminicola luteus</name>
    <dbReference type="NCBI Taxonomy" id="319238"/>
    <lineage>
        <taxon>Bacteria</taxon>
        <taxon>Pseudomonadati</taxon>
        <taxon>Bacteroidota</taxon>
        <taxon>Flavobacteriia</taxon>
        <taxon>Flavobacteriales</taxon>
        <taxon>Flavobacteriaceae</taxon>
        <taxon>Sediminicola</taxon>
    </lineage>
</organism>
<dbReference type="EMBL" id="NBWU01000005">
    <property type="protein sequence ID" value="PCE63398.1"/>
    <property type="molecule type" value="Genomic_DNA"/>
</dbReference>
<proteinExistence type="predicted"/>
<protein>
    <submittedName>
        <fullName evidence="1">Gliding motility lipoprotein GldB</fullName>
    </submittedName>
</protein>
<comment type="caution">
    <text evidence="1">The sequence shown here is derived from an EMBL/GenBank/DDBJ whole genome shotgun (WGS) entry which is preliminary data.</text>
</comment>
<dbReference type="OrthoDB" id="976022at2"/>
<reference evidence="1 2" key="1">
    <citation type="submission" date="2017-04" db="EMBL/GenBank/DDBJ databases">
        <title>A new member of the family Flavobacteriaceae isolated from ascidians.</title>
        <authorList>
            <person name="Chen L."/>
        </authorList>
    </citation>
    <scope>NUCLEOTIDE SEQUENCE [LARGE SCALE GENOMIC DNA]</scope>
    <source>
        <strain evidence="1 2">HQA918</strain>
    </source>
</reference>
<evidence type="ECO:0000313" key="1">
    <source>
        <dbReference type="EMBL" id="PCE63398.1"/>
    </source>
</evidence>